<gene>
    <name evidence="2" type="ORF">C9J18_09960</name>
    <name evidence="1" type="ORF">CTM96_20665</name>
</gene>
<evidence type="ECO:0000313" key="2">
    <source>
        <dbReference type="EMBL" id="PSU52455.1"/>
    </source>
</evidence>
<dbReference type="EMBL" id="PYMP01000007">
    <property type="protein sequence ID" value="PSU52455.1"/>
    <property type="molecule type" value="Genomic_DNA"/>
</dbReference>
<evidence type="ECO:0000313" key="4">
    <source>
        <dbReference type="Proteomes" id="UP000241618"/>
    </source>
</evidence>
<dbReference type="AlphaFoldDB" id="A0A2T3JTH7"/>
<accession>A0A2T3JTH7</accession>
<keyword evidence="3" id="KW-1185">Reference proteome</keyword>
<dbReference type="Proteomes" id="UP000241405">
    <property type="component" value="Unassembled WGS sequence"/>
</dbReference>
<evidence type="ECO:0000313" key="3">
    <source>
        <dbReference type="Proteomes" id="UP000241405"/>
    </source>
</evidence>
<evidence type="ECO:0000313" key="1">
    <source>
        <dbReference type="EMBL" id="PSU19810.1"/>
    </source>
</evidence>
<dbReference type="Proteomes" id="UP000241618">
    <property type="component" value="Unassembled WGS sequence"/>
</dbReference>
<reference evidence="3 4" key="1">
    <citation type="submission" date="2018-03" db="EMBL/GenBank/DDBJ databases">
        <title>Whole genome sequencing of Histamine producing bacteria.</title>
        <authorList>
            <person name="Butler K."/>
        </authorList>
    </citation>
    <scope>NUCLEOTIDE SEQUENCE [LARGE SCALE GENOMIC DNA]</scope>
    <source>
        <strain evidence="2 4">FS-6.1</strain>
        <strain evidence="1 3">FS-6.2</strain>
    </source>
</reference>
<proteinExistence type="predicted"/>
<dbReference type="RefSeq" id="WP_107191614.1">
    <property type="nucleotide sequence ID" value="NZ_PYMN01000037.1"/>
</dbReference>
<protein>
    <submittedName>
        <fullName evidence="2">Uncharacterized protein</fullName>
    </submittedName>
</protein>
<name>A0A2T3JTH7_PHOPO</name>
<sequence length="212" mass="23961">MTLPTIFIIIMVSLLIALCGKKKSKEINYFALESACNVENGEIDRSCDGIKVSRIRGIIIEASRKTLDVRASNNVIFKLTGLSNDNPDYLIDQPISFSGQLSIEGMLIKNYKIRYTKIEYIRHKSESEINKIKQKNNLKNIKNQASSQCLNLALNYNNNLSCGMLTHYFYNLDGDVLYVDFNCKSTSMSGKKVSLHVRCKSKNGTTQLDSIR</sequence>
<organism evidence="2 4">
    <name type="scientific">Photobacterium phosphoreum</name>
    <dbReference type="NCBI Taxonomy" id="659"/>
    <lineage>
        <taxon>Bacteria</taxon>
        <taxon>Pseudomonadati</taxon>
        <taxon>Pseudomonadota</taxon>
        <taxon>Gammaproteobacteria</taxon>
        <taxon>Vibrionales</taxon>
        <taxon>Vibrionaceae</taxon>
        <taxon>Photobacterium</taxon>
    </lineage>
</organism>
<dbReference type="EMBL" id="PYMO01000037">
    <property type="protein sequence ID" value="PSU19810.1"/>
    <property type="molecule type" value="Genomic_DNA"/>
</dbReference>
<comment type="caution">
    <text evidence="2">The sequence shown here is derived from an EMBL/GenBank/DDBJ whole genome shotgun (WGS) entry which is preliminary data.</text>
</comment>